<feature type="transmembrane region" description="Helical" evidence="8">
    <location>
        <begin position="51"/>
        <end position="69"/>
    </location>
</feature>
<dbReference type="PANTHER" id="PTHR42718:SF9">
    <property type="entry name" value="MAJOR FACILITATOR SUPERFAMILY MULTIDRUG TRANSPORTER MFSC"/>
    <property type="match status" value="1"/>
</dbReference>
<evidence type="ECO:0000256" key="1">
    <source>
        <dbReference type="ARBA" id="ARBA00004651"/>
    </source>
</evidence>
<dbReference type="InterPro" id="IPR036259">
    <property type="entry name" value="MFS_trans_sf"/>
</dbReference>
<feature type="transmembrane region" description="Helical" evidence="8">
    <location>
        <begin position="334"/>
        <end position="353"/>
    </location>
</feature>
<protein>
    <submittedName>
        <fullName evidence="10">EmrB/QacA subfamily drug resistance transporter</fullName>
    </submittedName>
</protein>
<feature type="transmembrane region" description="Helical" evidence="8">
    <location>
        <begin position="359"/>
        <end position="385"/>
    </location>
</feature>
<comment type="caution">
    <text evidence="10">The sequence shown here is derived from an EMBL/GenBank/DDBJ whole genome shotgun (WGS) entry which is preliminary data.</text>
</comment>
<keyword evidence="11" id="KW-1185">Reference proteome</keyword>
<evidence type="ECO:0000313" key="11">
    <source>
        <dbReference type="Proteomes" id="UP000295344"/>
    </source>
</evidence>
<dbReference type="InterPro" id="IPR004638">
    <property type="entry name" value="EmrB-like"/>
</dbReference>
<evidence type="ECO:0000256" key="3">
    <source>
        <dbReference type="ARBA" id="ARBA00022448"/>
    </source>
</evidence>
<evidence type="ECO:0000256" key="8">
    <source>
        <dbReference type="SAM" id="Phobius"/>
    </source>
</evidence>
<feature type="transmembrane region" description="Helical" evidence="8">
    <location>
        <begin position="264"/>
        <end position="288"/>
    </location>
</feature>
<feature type="transmembrane region" description="Helical" evidence="8">
    <location>
        <begin position="12"/>
        <end position="31"/>
    </location>
</feature>
<name>A0A4R7FMS3_9MICO</name>
<gene>
    <name evidence="10" type="ORF">CLV52_2606</name>
</gene>
<comment type="similarity">
    <text evidence="2">Belongs to the major facilitator superfamily. EmrB family.</text>
</comment>
<evidence type="ECO:0000259" key="9">
    <source>
        <dbReference type="PROSITE" id="PS50850"/>
    </source>
</evidence>
<feature type="transmembrane region" description="Helical" evidence="8">
    <location>
        <begin position="300"/>
        <end position="322"/>
    </location>
</feature>
<dbReference type="RefSeq" id="WP_133766691.1">
    <property type="nucleotide sequence ID" value="NZ_BAAARP010000004.1"/>
</dbReference>
<organism evidence="10 11">
    <name type="scientific">Amnibacterium kyonggiense</name>
    <dbReference type="NCBI Taxonomy" id="595671"/>
    <lineage>
        <taxon>Bacteria</taxon>
        <taxon>Bacillati</taxon>
        <taxon>Actinomycetota</taxon>
        <taxon>Actinomycetes</taxon>
        <taxon>Micrococcales</taxon>
        <taxon>Microbacteriaceae</taxon>
        <taxon>Amnibacterium</taxon>
    </lineage>
</organism>
<evidence type="ECO:0000256" key="5">
    <source>
        <dbReference type="ARBA" id="ARBA00022692"/>
    </source>
</evidence>
<keyword evidence="6 8" id="KW-1133">Transmembrane helix</keyword>
<feature type="transmembrane region" description="Helical" evidence="8">
    <location>
        <begin position="203"/>
        <end position="221"/>
    </location>
</feature>
<dbReference type="OrthoDB" id="9781469at2"/>
<feature type="transmembrane region" description="Helical" evidence="8">
    <location>
        <begin position="233"/>
        <end position="252"/>
    </location>
</feature>
<keyword evidence="3" id="KW-0813">Transport</keyword>
<reference evidence="10 11" key="1">
    <citation type="submission" date="2019-03" db="EMBL/GenBank/DDBJ databases">
        <title>Genomic Encyclopedia of Archaeal and Bacterial Type Strains, Phase II (KMG-II): from individual species to whole genera.</title>
        <authorList>
            <person name="Goeker M."/>
        </authorList>
    </citation>
    <scope>NUCLEOTIDE SEQUENCE [LARGE SCALE GENOMIC DNA]</scope>
    <source>
        <strain evidence="10 11">DSM 24782</strain>
    </source>
</reference>
<evidence type="ECO:0000256" key="2">
    <source>
        <dbReference type="ARBA" id="ARBA00008537"/>
    </source>
</evidence>
<feature type="transmembrane region" description="Helical" evidence="8">
    <location>
        <begin position="140"/>
        <end position="158"/>
    </location>
</feature>
<evidence type="ECO:0000256" key="7">
    <source>
        <dbReference type="ARBA" id="ARBA00023136"/>
    </source>
</evidence>
<dbReference type="PANTHER" id="PTHR42718">
    <property type="entry name" value="MAJOR FACILITATOR SUPERFAMILY MULTIDRUG TRANSPORTER MFSC"/>
    <property type="match status" value="1"/>
</dbReference>
<feature type="transmembrane region" description="Helical" evidence="8">
    <location>
        <begin position="170"/>
        <end position="191"/>
    </location>
</feature>
<keyword evidence="7 8" id="KW-0472">Membrane</keyword>
<dbReference type="GO" id="GO:0022857">
    <property type="term" value="F:transmembrane transporter activity"/>
    <property type="evidence" value="ECO:0007669"/>
    <property type="project" value="InterPro"/>
</dbReference>
<dbReference type="Gene3D" id="1.20.1250.20">
    <property type="entry name" value="MFS general substrate transporter like domains"/>
    <property type="match status" value="1"/>
</dbReference>
<dbReference type="PRINTS" id="PR01036">
    <property type="entry name" value="TCRTETB"/>
</dbReference>
<dbReference type="Gene3D" id="1.20.1720.10">
    <property type="entry name" value="Multidrug resistance protein D"/>
    <property type="match status" value="1"/>
</dbReference>
<evidence type="ECO:0000256" key="6">
    <source>
        <dbReference type="ARBA" id="ARBA00022989"/>
    </source>
</evidence>
<dbReference type="NCBIfam" id="TIGR00711">
    <property type="entry name" value="efflux_EmrB"/>
    <property type="match status" value="1"/>
</dbReference>
<feature type="transmembrane region" description="Helical" evidence="8">
    <location>
        <begin position="81"/>
        <end position="100"/>
    </location>
</feature>
<dbReference type="CDD" id="cd17321">
    <property type="entry name" value="MFS_MMR_MDR_like"/>
    <property type="match status" value="1"/>
</dbReference>
<dbReference type="Pfam" id="PF07690">
    <property type="entry name" value="MFS_1"/>
    <property type="match status" value="1"/>
</dbReference>
<keyword evidence="5 8" id="KW-0812">Transmembrane</keyword>
<dbReference type="SUPFAM" id="SSF103473">
    <property type="entry name" value="MFS general substrate transporter"/>
    <property type="match status" value="1"/>
</dbReference>
<dbReference type="InterPro" id="IPR011701">
    <property type="entry name" value="MFS"/>
</dbReference>
<dbReference type="AlphaFoldDB" id="A0A4R7FMS3"/>
<feature type="transmembrane region" description="Helical" evidence="8">
    <location>
        <begin position="406"/>
        <end position="427"/>
    </location>
</feature>
<dbReference type="GO" id="GO:0005886">
    <property type="term" value="C:plasma membrane"/>
    <property type="evidence" value="ECO:0007669"/>
    <property type="project" value="UniProtKB-SubCell"/>
</dbReference>
<evidence type="ECO:0000256" key="4">
    <source>
        <dbReference type="ARBA" id="ARBA00022475"/>
    </source>
</evidence>
<dbReference type="Proteomes" id="UP000295344">
    <property type="component" value="Unassembled WGS sequence"/>
</dbReference>
<comment type="subcellular location">
    <subcellularLocation>
        <location evidence="1">Cell membrane</location>
        <topology evidence="1">Multi-pass membrane protein</topology>
    </subcellularLocation>
</comment>
<feature type="transmembrane region" description="Helical" evidence="8">
    <location>
        <begin position="106"/>
        <end position="128"/>
    </location>
</feature>
<dbReference type="EMBL" id="SOAM01000002">
    <property type="protein sequence ID" value="TDS77648.1"/>
    <property type="molecule type" value="Genomic_DNA"/>
</dbReference>
<proteinExistence type="inferred from homology"/>
<keyword evidence="4" id="KW-1003">Cell membrane</keyword>
<dbReference type="InterPro" id="IPR020846">
    <property type="entry name" value="MFS_dom"/>
</dbReference>
<dbReference type="PROSITE" id="PS50850">
    <property type="entry name" value="MFS"/>
    <property type="match status" value="1"/>
</dbReference>
<feature type="transmembrane region" description="Helical" evidence="8">
    <location>
        <begin position="439"/>
        <end position="458"/>
    </location>
</feature>
<accession>A0A4R7FMS3</accession>
<feature type="domain" description="Major facilitator superfamily (MFS) profile" evidence="9">
    <location>
        <begin position="15"/>
        <end position="464"/>
    </location>
</feature>
<evidence type="ECO:0000313" key="10">
    <source>
        <dbReference type="EMBL" id="TDS77648.1"/>
    </source>
</evidence>
<sequence length="479" mass="48736">MSDDLPQQQRHPNAILAICCLSLFIVTLDATVTNVALPTIGKELHAGVTSLQWTLDAYTLTLASLLVLAGSSADRLGRKRVFRIGLVVFGLGSLACSAATSDGLLIASRVLQALGGTMLNPVSLSIITNAFRDRKARARALGIWGAISGVSLGFGPLVGGLLVETVGWRAIFWVNVPVVIAALVLTTLFVPESRAEKARRVDPLGQVLVVVLLAGAVFGIIEGPEIGWSSPVVLGAFAVAALALAAFVPVELRRDEPLIDPRFFTSIPFAGAVVAAVLAFGSWSAFLFSNTLLLQDVKGFPPIVTGLLFMPAGIAILVASPISGRLVAARGTRLPMSVAGLLIAAAATALAFTTASSPVAIVAVVFALFGLGFGLVNAPITNTAVSGMPNDQAGAASAIASTGRQVGTSLGIALAGSITGAAGAGSGVPKSFATDAHPLWWTIAGAGLAIVAIASLSNSRAATRSSERLGPLLQGAAST</sequence>